<keyword evidence="2" id="KW-1185">Reference proteome</keyword>
<dbReference type="RefSeq" id="WP_204020597.1">
    <property type="nucleotide sequence ID" value="NZ_BOOW01000006.1"/>
</dbReference>
<organism evidence="1 2">
    <name type="scientific">Sinosporangium siamense</name>
    <dbReference type="NCBI Taxonomy" id="1367973"/>
    <lineage>
        <taxon>Bacteria</taxon>
        <taxon>Bacillati</taxon>
        <taxon>Actinomycetota</taxon>
        <taxon>Actinomycetes</taxon>
        <taxon>Streptosporangiales</taxon>
        <taxon>Streptosporangiaceae</taxon>
        <taxon>Sinosporangium</taxon>
    </lineage>
</organism>
<protein>
    <submittedName>
        <fullName evidence="1">Uncharacterized protein</fullName>
    </submittedName>
</protein>
<dbReference type="Proteomes" id="UP000606172">
    <property type="component" value="Unassembled WGS sequence"/>
</dbReference>
<sequence length="122" mass="13528">MPVRRAIRERCRALMEPGEEIRYVFPATLSGAPGPAHFLVVVGDRRILVLSTRYFDRDSPADVYQALPRKTRLGPVDFTPTPTIHIGATHFEVSEEYLAVVTAADAEVFAPDTLPLDPLPDL</sequence>
<accession>A0A919RB70</accession>
<gene>
    <name evidence="1" type="ORF">Ssi02_05130</name>
</gene>
<reference evidence="1" key="1">
    <citation type="submission" date="2021-01" db="EMBL/GenBank/DDBJ databases">
        <title>Whole genome shotgun sequence of Sinosporangium siamense NBRC 109515.</title>
        <authorList>
            <person name="Komaki H."/>
            <person name="Tamura T."/>
        </authorList>
    </citation>
    <scope>NUCLEOTIDE SEQUENCE</scope>
    <source>
        <strain evidence="1">NBRC 109515</strain>
    </source>
</reference>
<dbReference type="EMBL" id="BOOW01000006">
    <property type="protein sequence ID" value="GII90282.1"/>
    <property type="molecule type" value="Genomic_DNA"/>
</dbReference>
<evidence type="ECO:0000313" key="1">
    <source>
        <dbReference type="EMBL" id="GII90282.1"/>
    </source>
</evidence>
<evidence type="ECO:0000313" key="2">
    <source>
        <dbReference type="Proteomes" id="UP000606172"/>
    </source>
</evidence>
<name>A0A919RB70_9ACTN</name>
<comment type="caution">
    <text evidence="1">The sequence shown here is derived from an EMBL/GenBank/DDBJ whole genome shotgun (WGS) entry which is preliminary data.</text>
</comment>
<proteinExistence type="predicted"/>
<dbReference type="AlphaFoldDB" id="A0A919RB70"/>